<evidence type="ECO:0000256" key="2">
    <source>
        <dbReference type="ARBA" id="ARBA00022692"/>
    </source>
</evidence>
<feature type="transmembrane region" description="Helical" evidence="6">
    <location>
        <begin position="155"/>
        <end position="174"/>
    </location>
</feature>
<accession>A0ABN2HIT4</accession>
<keyword evidence="9" id="KW-1185">Reference proteome</keyword>
<evidence type="ECO:0000256" key="6">
    <source>
        <dbReference type="SAM" id="Phobius"/>
    </source>
</evidence>
<proteinExistence type="predicted"/>
<keyword evidence="3 6" id="KW-1133">Transmembrane helix</keyword>
<evidence type="ECO:0000256" key="4">
    <source>
        <dbReference type="ARBA" id="ARBA00023136"/>
    </source>
</evidence>
<sequence length="461" mass="50184">MATEGTPARRVVGRAAVIRTGFRLHLVRDQVIQRWEQWVPVCLLAMIVASDYKVRTRSVDDAVGGQADPFVLLEIVIYLTVGAFCVLRYGRPPRPRRVSPMVFLLYAYVTVMAVSALYSPYTQLALVRAAQFVIVLVVTRCIAKHAGRRELHNFAHAFLVLVAGSVVFGAIIPFQHAQQEEGRFSWLAIHPVTAGIFLGIATMIVVGYLLSHRGDREGPRWPLSVYLLLLALVGGGLIATQTRGAVVGAAAGLAVLGWTFWRGRRKMEITLVAGLVTGLVALVAAPAILAFFQRGESVARLETLNSRTDLWAQAWEFFVQKPLFGWGLTATRGLFLQTIGLGGGHNALVNVLVDGGLVATVAWVGLLVMMVFTLYRIRRIPPSIAPDRAILLGLVAFLVVDGMFVESLGAAANVASTWLFVMVAWTELLRADSERIAPVGQAGPQSPAVPMTPRPMPVRPR</sequence>
<evidence type="ECO:0000259" key="7">
    <source>
        <dbReference type="Pfam" id="PF04932"/>
    </source>
</evidence>
<dbReference type="InterPro" id="IPR007016">
    <property type="entry name" value="O-antigen_ligase-rel_domated"/>
</dbReference>
<reference evidence="8 9" key="1">
    <citation type="journal article" date="2019" name="Int. J. Syst. Evol. Microbiol.">
        <title>The Global Catalogue of Microorganisms (GCM) 10K type strain sequencing project: providing services to taxonomists for standard genome sequencing and annotation.</title>
        <authorList>
            <consortium name="The Broad Institute Genomics Platform"/>
            <consortium name="The Broad Institute Genome Sequencing Center for Infectious Disease"/>
            <person name="Wu L."/>
            <person name="Ma J."/>
        </authorList>
    </citation>
    <scope>NUCLEOTIDE SEQUENCE [LARGE SCALE GENOMIC DNA]</scope>
    <source>
        <strain evidence="8 9">JCM 14718</strain>
    </source>
</reference>
<comment type="caution">
    <text evidence="8">The sequence shown here is derived from an EMBL/GenBank/DDBJ whole genome shotgun (WGS) entry which is preliminary data.</text>
</comment>
<feature type="domain" description="O-antigen ligase-related" evidence="7">
    <location>
        <begin position="229"/>
        <end position="364"/>
    </location>
</feature>
<protein>
    <recommendedName>
        <fullName evidence="7">O-antigen ligase-related domain-containing protein</fullName>
    </recommendedName>
</protein>
<feature type="region of interest" description="Disordered" evidence="5">
    <location>
        <begin position="439"/>
        <end position="461"/>
    </location>
</feature>
<dbReference type="PANTHER" id="PTHR37422:SF13">
    <property type="entry name" value="LIPOPOLYSACCHARIDE BIOSYNTHESIS PROTEIN PA4999-RELATED"/>
    <property type="match status" value="1"/>
</dbReference>
<name>A0ABN2HIT4_9ACTN</name>
<feature type="transmembrane region" description="Helical" evidence="6">
    <location>
        <begin position="269"/>
        <end position="292"/>
    </location>
</feature>
<dbReference type="RefSeq" id="WP_344312016.1">
    <property type="nucleotide sequence ID" value="NZ_BAAANY010000015.1"/>
</dbReference>
<feature type="compositionally biased region" description="Pro residues" evidence="5">
    <location>
        <begin position="450"/>
        <end position="461"/>
    </location>
</feature>
<evidence type="ECO:0000256" key="5">
    <source>
        <dbReference type="SAM" id="MobiDB-lite"/>
    </source>
</evidence>
<evidence type="ECO:0000256" key="3">
    <source>
        <dbReference type="ARBA" id="ARBA00022989"/>
    </source>
</evidence>
<keyword evidence="4 6" id="KW-0472">Membrane</keyword>
<dbReference type="EMBL" id="BAAANY010000015">
    <property type="protein sequence ID" value="GAA1688414.1"/>
    <property type="molecule type" value="Genomic_DNA"/>
</dbReference>
<comment type="subcellular location">
    <subcellularLocation>
        <location evidence="1">Membrane</location>
        <topology evidence="1">Multi-pass membrane protein</topology>
    </subcellularLocation>
</comment>
<evidence type="ECO:0000313" key="9">
    <source>
        <dbReference type="Proteomes" id="UP001500618"/>
    </source>
</evidence>
<keyword evidence="2 6" id="KW-0812">Transmembrane</keyword>
<feature type="transmembrane region" description="Helical" evidence="6">
    <location>
        <begin position="245"/>
        <end position="262"/>
    </location>
</feature>
<dbReference type="InterPro" id="IPR051533">
    <property type="entry name" value="WaaL-like"/>
</dbReference>
<dbReference type="PANTHER" id="PTHR37422">
    <property type="entry name" value="TEICHURONIC ACID BIOSYNTHESIS PROTEIN TUAE"/>
    <property type="match status" value="1"/>
</dbReference>
<feature type="transmembrane region" description="Helical" evidence="6">
    <location>
        <begin position="101"/>
        <end position="119"/>
    </location>
</feature>
<dbReference type="Proteomes" id="UP001500618">
    <property type="component" value="Unassembled WGS sequence"/>
</dbReference>
<feature type="transmembrane region" description="Helical" evidence="6">
    <location>
        <begin position="186"/>
        <end position="209"/>
    </location>
</feature>
<dbReference type="Pfam" id="PF04932">
    <property type="entry name" value="Wzy_C"/>
    <property type="match status" value="1"/>
</dbReference>
<evidence type="ECO:0000256" key="1">
    <source>
        <dbReference type="ARBA" id="ARBA00004141"/>
    </source>
</evidence>
<gene>
    <name evidence="8" type="ORF">GCM10009765_42340</name>
</gene>
<evidence type="ECO:0000313" key="8">
    <source>
        <dbReference type="EMBL" id="GAA1688414.1"/>
    </source>
</evidence>
<feature type="transmembrane region" description="Helical" evidence="6">
    <location>
        <begin position="125"/>
        <end position="143"/>
    </location>
</feature>
<organism evidence="8 9">
    <name type="scientific">Fodinicola feengrottensis</name>
    <dbReference type="NCBI Taxonomy" id="435914"/>
    <lineage>
        <taxon>Bacteria</taxon>
        <taxon>Bacillati</taxon>
        <taxon>Actinomycetota</taxon>
        <taxon>Actinomycetes</taxon>
        <taxon>Mycobacteriales</taxon>
        <taxon>Fodinicola</taxon>
    </lineage>
</organism>
<feature type="transmembrane region" description="Helical" evidence="6">
    <location>
        <begin position="389"/>
        <end position="405"/>
    </location>
</feature>
<feature type="transmembrane region" description="Helical" evidence="6">
    <location>
        <begin position="357"/>
        <end position="377"/>
    </location>
</feature>
<feature type="transmembrane region" description="Helical" evidence="6">
    <location>
        <begin position="70"/>
        <end position="89"/>
    </location>
</feature>
<feature type="transmembrane region" description="Helical" evidence="6">
    <location>
        <begin position="221"/>
        <end position="239"/>
    </location>
</feature>